<dbReference type="GeneID" id="91464139"/>
<dbReference type="KEGG" id="sgf:HEP81_04587"/>
<gene>
    <name evidence="1" type="ORF">HEP81_04587</name>
</gene>
<reference evidence="1 2" key="1">
    <citation type="submission" date="2020-04" db="EMBL/GenBank/DDBJ databases">
        <title>Characterization and engineering of Streptomyces griseofuscus DSM40191 as a potential heterologous host for expression of BGCs.</title>
        <authorList>
            <person name="Gren T."/>
            <person name="Whitford C.M."/>
            <person name="Mohite O.S."/>
            <person name="Joergensen T.S."/>
            <person name="Nielsen J.B."/>
            <person name="Lee S.Y."/>
            <person name="Weber T."/>
        </authorList>
    </citation>
    <scope>NUCLEOTIDE SEQUENCE [LARGE SCALE GENOMIC DNA]</scope>
    <source>
        <strain evidence="1 2">DSM 40191</strain>
    </source>
</reference>
<organism evidence="1 2">
    <name type="scientific">Streptomyces griseofuscus</name>
    <dbReference type="NCBI Taxonomy" id="146922"/>
    <lineage>
        <taxon>Bacteria</taxon>
        <taxon>Bacillati</taxon>
        <taxon>Actinomycetota</taxon>
        <taxon>Actinomycetes</taxon>
        <taxon>Kitasatosporales</taxon>
        <taxon>Streptomycetaceae</taxon>
        <taxon>Streptomyces</taxon>
    </lineage>
</organism>
<sequence length="136" mass="14784">MSEKVTELGEALRALGERGEHLIALQPAPEDLDEIREEMDAARRLLVVARASLARRCPQHPNAPADPTADGECLFCATNRRRGETANVTEAVPLQTVARAVAELGQDEAVRRYGAQTVTRAVLVCRNDLALLQESA</sequence>
<dbReference type="RefSeq" id="WP_051850039.1">
    <property type="nucleotide sequence ID" value="NZ_CP051006.1"/>
</dbReference>
<evidence type="ECO:0000313" key="2">
    <source>
        <dbReference type="Proteomes" id="UP000516422"/>
    </source>
</evidence>
<dbReference type="EMBL" id="CP051006">
    <property type="protein sequence ID" value="QNT94860.1"/>
    <property type="molecule type" value="Genomic_DNA"/>
</dbReference>
<accession>A0A7H1Q3I0</accession>
<dbReference type="Proteomes" id="UP000516422">
    <property type="component" value="Chromosome"/>
</dbReference>
<name>A0A7H1Q3I0_9ACTN</name>
<proteinExistence type="predicted"/>
<protein>
    <submittedName>
        <fullName evidence="1">Uncharacterized protein</fullName>
    </submittedName>
</protein>
<dbReference type="AlphaFoldDB" id="A0A7H1Q3I0"/>
<evidence type="ECO:0000313" key="1">
    <source>
        <dbReference type="EMBL" id="QNT94860.1"/>
    </source>
</evidence>